<evidence type="ECO:0000313" key="1">
    <source>
        <dbReference type="EMBL" id="KAF7842698.1"/>
    </source>
</evidence>
<dbReference type="Proteomes" id="UP000634136">
    <property type="component" value="Unassembled WGS sequence"/>
</dbReference>
<dbReference type="AlphaFoldDB" id="A0A834XG96"/>
<organism evidence="1 2">
    <name type="scientific">Senna tora</name>
    <dbReference type="NCBI Taxonomy" id="362788"/>
    <lineage>
        <taxon>Eukaryota</taxon>
        <taxon>Viridiplantae</taxon>
        <taxon>Streptophyta</taxon>
        <taxon>Embryophyta</taxon>
        <taxon>Tracheophyta</taxon>
        <taxon>Spermatophyta</taxon>
        <taxon>Magnoliopsida</taxon>
        <taxon>eudicotyledons</taxon>
        <taxon>Gunneridae</taxon>
        <taxon>Pentapetalae</taxon>
        <taxon>rosids</taxon>
        <taxon>fabids</taxon>
        <taxon>Fabales</taxon>
        <taxon>Fabaceae</taxon>
        <taxon>Caesalpinioideae</taxon>
        <taxon>Cassia clade</taxon>
        <taxon>Senna</taxon>
    </lineage>
</organism>
<accession>A0A834XG96</accession>
<gene>
    <name evidence="1" type="ORF">G2W53_004996</name>
</gene>
<evidence type="ECO:0000313" key="2">
    <source>
        <dbReference type="Proteomes" id="UP000634136"/>
    </source>
</evidence>
<keyword evidence="2" id="KW-1185">Reference proteome</keyword>
<sequence>MEDSRGVGCVVTTGKAKVDFNVVATSGEEKPDTIVEVGEERACMVDKKVVFSLGIVEEHSRGEEDDEEVGGRNANRGFADAFRLAIVGEEDRGCVAAEQA</sequence>
<protein>
    <submittedName>
        <fullName evidence="1">Uncharacterized protein</fullName>
    </submittedName>
</protein>
<comment type="caution">
    <text evidence="1">The sequence shown here is derived from an EMBL/GenBank/DDBJ whole genome shotgun (WGS) entry which is preliminary data.</text>
</comment>
<dbReference type="EMBL" id="JAAIUW010000002">
    <property type="protein sequence ID" value="KAF7842698.1"/>
    <property type="molecule type" value="Genomic_DNA"/>
</dbReference>
<name>A0A834XG96_9FABA</name>
<reference evidence="1" key="1">
    <citation type="submission" date="2020-09" db="EMBL/GenBank/DDBJ databases">
        <title>Genome-Enabled Discovery of Anthraquinone Biosynthesis in Senna tora.</title>
        <authorList>
            <person name="Kang S.-H."/>
            <person name="Pandey R.P."/>
            <person name="Lee C.-M."/>
            <person name="Sim J.-S."/>
            <person name="Jeong J.-T."/>
            <person name="Choi B.-S."/>
            <person name="Jung M."/>
            <person name="Ginzburg D."/>
            <person name="Zhao K."/>
            <person name="Won S.Y."/>
            <person name="Oh T.-J."/>
            <person name="Yu Y."/>
            <person name="Kim N.-H."/>
            <person name="Lee O.R."/>
            <person name="Lee T.-H."/>
            <person name="Bashyal P."/>
            <person name="Kim T.-S."/>
            <person name="Lee W.-H."/>
            <person name="Kawkins C."/>
            <person name="Kim C.-K."/>
            <person name="Kim J.S."/>
            <person name="Ahn B.O."/>
            <person name="Rhee S.Y."/>
            <person name="Sohng J.K."/>
        </authorList>
    </citation>
    <scope>NUCLEOTIDE SEQUENCE</scope>
    <source>
        <tissue evidence="1">Leaf</tissue>
    </source>
</reference>
<proteinExistence type="predicted"/>